<accession>A0ABS7I2R9</accession>
<dbReference type="Pfam" id="PF10708">
    <property type="entry name" value="DUF2510"/>
    <property type="match status" value="1"/>
</dbReference>
<sequence>MSMQPPGWYPDPVNASRQRWWDGNAWGPHVTSNGTTWSEPLPPTPPTTGRVSRRMPVWAWILIGAVALIPIILLSPVVAVIALVILITGIVALAKGSRTWLRLNSRKAAMVVTAAAAAVLLVTGSVSAAVLPNTGSSGNEAARFVTAPSPSEARNSDESSQSRPTPTPTPTPVASTRDEVVTEVVPFTETRVDDGALAAGQTQVRTPGQNGEKTLTYRVHLLDGQEVSRELISDVVTTQPVTQVIANGTYVAPPPPPLSL</sequence>
<keyword evidence="1" id="KW-0732">Signal</keyword>
<dbReference type="Proteomes" id="UP000777440">
    <property type="component" value="Unassembled WGS sequence"/>
</dbReference>
<feature type="transmembrane region" description="Helical" evidence="3">
    <location>
        <begin position="108"/>
        <end position="131"/>
    </location>
</feature>
<feature type="transmembrane region" description="Helical" evidence="3">
    <location>
        <begin position="57"/>
        <end position="87"/>
    </location>
</feature>
<feature type="compositionally biased region" description="Polar residues" evidence="2">
    <location>
        <begin position="148"/>
        <end position="163"/>
    </location>
</feature>
<evidence type="ECO:0000256" key="3">
    <source>
        <dbReference type="SAM" id="Phobius"/>
    </source>
</evidence>
<reference evidence="5 6" key="1">
    <citation type="journal article" date="2021" name="MBio">
        <title>Poor Competitiveness of Bradyrhizobium in Pigeon Pea Root Colonization in Indian Soils.</title>
        <authorList>
            <person name="Chalasani D."/>
            <person name="Basu A."/>
            <person name="Pullabhotla S.V.S.R.N."/>
            <person name="Jorrin B."/>
            <person name="Neal A.L."/>
            <person name="Poole P.S."/>
            <person name="Podile A.R."/>
            <person name="Tkacz A."/>
        </authorList>
    </citation>
    <scope>NUCLEOTIDE SEQUENCE [LARGE SCALE GENOMIC DNA]</scope>
    <source>
        <strain evidence="5 6">HU12</strain>
    </source>
</reference>
<dbReference type="Gene3D" id="2.20.230.10">
    <property type="entry name" value="Resuscitation-promoting factor rpfb"/>
    <property type="match status" value="1"/>
</dbReference>
<evidence type="ECO:0000259" key="4">
    <source>
        <dbReference type="PROSITE" id="PS51109"/>
    </source>
</evidence>
<feature type="region of interest" description="Disordered" evidence="2">
    <location>
        <begin position="137"/>
        <end position="179"/>
    </location>
</feature>
<dbReference type="SMART" id="SM01208">
    <property type="entry name" value="G5"/>
    <property type="match status" value="1"/>
</dbReference>
<feature type="non-terminal residue" evidence="5">
    <location>
        <position position="260"/>
    </location>
</feature>
<keyword evidence="3" id="KW-1133">Transmembrane helix</keyword>
<gene>
    <name evidence="5" type="ORF">JNB61_19555</name>
</gene>
<protein>
    <submittedName>
        <fullName evidence="5">G5 domain-containing protein</fullName>
    </submittedName>
</protein>
<keyword evidence="6" id="KW-1185">Reference proteome</keyword>
<name>A0ABS7I2R9_9MICO</name>
<keyword evidence="3" id="KW-0812">Transmembrane</keyword>
<feature type="domain" description="G5" evidence="4">
    <location>
        <begin position="170"/>
        <end position="251"/>
    </location>
</feature>
<proteinExistence type="predicted"/>
<evidence type="ECO:0000313" key="6">
    <source>
        <dbReference type="Proteomes" id="UP000777440"/>
    </source>
</evidence>
<dbReference type="EMBL" id="JAEUAX010000021">
    <property type="protein sequence ID" value="MBW9111967.1"/>
    <property type="molecule type" value="Genomic_DNA"/>
</dbReference>
<dbReference type="InterPro" id="IPR018929">
    <property type="entry name" value="DUF2510"/>
</dbReference>
<organism evidence="5 6">
    <name type="scientific">Microbacterium ureisolvens</name>
    <dbReference type="NCBI Taxonomy" id="2781186"/>
    <lineage>
        <taxon>Bacteria</taxon>
        <taxon>Bacillati</taxon>
        <taxon>Actinomycetota</taxon>
        <taxon>Actinomycetes</taxon>
        <taxon>Micrococcales</taxon>
        <taxon>Microbacteriaceae</taxon>
        <taxon>Microbacterium</taxon>
    </lineage>
</organism>
<evidence type="ECO:0000256" key="1">
    <source>
        <dbReference type="ARBA" id="ARBA00022729"/>
    </source>
</evidence>
<comment type="caution">
    <text evidence="5">The sequence shown here is derived from an EMBL/GenBank/DDBJ whole genome shotgun (WGS) entry which is preliminary data.</text>
</comment>
<dbReference type="PROSITE" id="PS51109">
    <property type="entry name" value="G5"/>
    <property type="match status" value="1"/>
</dbReference>
<dbReference type="Pfam" id="PF07501">
    <property type="entry name" value="G5"/>
    <property type="match status" value="1"/>
</dbReference>
<evidence type="ECO:0000313" key="5">
    <source>
        <dbReference type="EMBL" id="MBW9111967.1"/>
    </source>
</evidence>
<evidence type="ECO:0000256" key="2">
    <source>
        <dbReference type="SAM" id="MobiDB-lite"/>
    </source>
</evidence>
<dbReference type="InterPro" id="IPR011098">
    <property type="entry name" value="G5_dom"/>
</dbReference>
<keyword evidence="3" id="KW-0472">Membrane</keyword>